<keyword evidence="1" id="KW-0805">Transcription regulation</keyword>
<keyword evidence="3" id="KW-0804">Transcription</keyword>
<feature type="region of interest" description="Disordered" evidence="5">
    <location>
        <begin position="1"/>
        <end position="25"/>
    </location>
</feature>
<dbReference type="PANTHER" id="PTHR30055">
    <property type="entry name" value="HTH-TYPE TRANSCRIPTIONAL REGULATOR RUTR"/>
    <property type="match status" value="1"/>
</dbReference>
<dbReference type="AlphaFoldDB" id="A0A543D4N6"/>
<reference evidence="7 8" key="1">
    <citation type="submission" date="2019-06" db="EMBL/GenBank/DDBJ databases">
        <title>Sequencing the genomes of 1000 actinobacteria strains.</title>
        <authorList>
            <person name="Klenk H.-P."/>
        </authorList>
    </citation>
    <scope>NUCLEOTIDE SEQUENCE [LARGE SCALE GENOMIC DNA]</scope>
    <source>
        <strain evidence="7 8">DSM 45301</strain>
    </source>
</reference>
<dbReference type="OrthoDB" id="3869819at2"/>
<dbReference type="Pfam" id="PF00440">
    <property type="entry name" value="TetR_N"/>
    <property type="match status" value="1"/>
</dbReference>
<dbReference type="RefSeq" id="WP_142061572.1">
    <property type="nucleotide sequence ID" value="NZ_VFPA01000005.1"/>
</dbReference>
<organism evidence="7 8">
    <name type="scientific">Pseudonocardia kunmingensis</name>
    <dbReference type="NCBI Taxonomy" id="630975"/>
    <lineage>
        <taxon>Bacteria</taxon>
        <taxon>Bacillati</taxon>
        <taxon>Actinomycetota</taxon>
        <taxon>Actinomycetes</taxon>
        <taxon>Pseudonocardiales</taxon>
        <taxon>Pseudonocardiaceae</taxon>
        <taxon>Pseudonocardia</taxon>
    </lineage>
</organism>
<proteinExistence type="predicted"/>
<dbReference type="InterPro" id="IPR001647">
    <property type="entry name" value="HTH_TetR"/>
</dbReference>
<evidence type="ECO:0000256" key="4">
    <source>
        <dbReference type="PROSITE-ProRule" id="PRU00335"/>
    </source>
</evidence>
<gene>
    <name evidence="7" type="ORF">FB558_7329</name>
</gene>
<dbReference type="Gene3D" id="1.10.357.10">
    <property type="entry name" value="Tetracycline Repressor, domain 2"/>
    <property type="match status" value="1"/>
</dbReference>
<name>A0A543D4N6_9PSEU</name>
<evidence type="ECO:0000256" key="5">
    <source>
        <dbReference type="SAM" id="MobiDB-lite"/>
    </source>
</evidence>
<dbReference type="PANTHER" id="PTHR30055:SF234">
    <property type="entry name" value="HTH-TYPE TRANSCRIPTIONAL REGULATOR BETI"/>
    <property type="match status" value="1"/>
</dbReference>
<dbReference type="InterPro" id="IPR036271">
    <property type="entry name" value="Tet_transcr_reg_TetR-rel_C_sf"/>
</dbReference>
<feature type="compositionally biased region" description="Low complexity" evidence="5">
    <location>
        <begin position="1"/>
        <end position="15"/>
    </location>
</feature>
<evidence type="ECO:0000313" key="7">
    <source>
        <dbReference type="EMBL" id="TQM04296.1"/>
    </source>
</evidence>
<accession>A0A543D4N6</accession>
<keyword evidence="8" id="KW-1185">Reference proteome</keyword>
<evidence type="ECO:0000256" key="3">
    <source>
        <dbReference type="ARBA" id="ARBA00023163"/>
    </source>
</evidence>
<dbReference type="InterPro" id="IPR050109">
    <property type="entry name" value="HTH-type_TetR-like_transc_reg"/>
</dbReference>
<evidence type="ECO:0000259" key="6">
    <source>
        <dbReference type="PROSITE" id="PS50977"/>
    </source>
</evidence>
<protein>
    <submittedName>
        <fullName evidence="7">TetR family transcriptional regulator</fullName>
    </submittedName>
</protein>
<comment type="caution">
    <text evidence="7">The sequence shown here is derived from an EMBL/GenBank/DDBJ whole genome shotgun (WGS) entry which is preliminary data.</text>
</comment>
<dbReference type="SUPFAM" id="SSF46689">
    <property type="entry name" value="Homeodomain-like"/>
    <property type="match status" value="1"/>
</dbReference>
<evidence type="ECO:0000256" key="1">
    <source>
        <dbReference type="ARBA" id="ARBA00023015"/>
    </source>
</evidence>
<dbReference type="InterPro" id="IPR009057">
    <property type="entry name" value="Homeodomain-like_sf"/>
</dbReference>
<keyword evidence="2 4" id="KW-0238">DNA-binding</keyword>
<dbReference type="GO" id="GO:0003700">
    <property type="term" value="F:DNA-binding transcription factor activity"/>
    <property type="evidence" value="ECO:0007669"/>
    <property type="project" value="TreeGrafter"/>
</dbReference>
<dbReference type="GO" id="GO:0000976">
    <property type="term" value="F:transcription cis-regulatory region binding"/>
    <property type="evidence" value="ECO:0007669"/>
    <property type="project" value="TreeGrafter"/>
</dbReference>
<feature type="DNA-binding region" description="H-T-H motif" evidence="4">
    <location>
        <begin position="46"/>
        <end position="65"/>
    </location>
</feature>
<dbReference type="EMBL" id="VFPA01000005">
    <property type="protein sequence ID" value="TQM04296.1"/>
    <property type="molecule type" value="Genomic_DNA"/>
</dbReference>
<dbReference type="PROSITE" id="PS50977">
    <property type="entry name" value="HTH_TETR_2"/>
    <property type="match status" value="1"/>
</dbReference>
<feature type="domain" description="HTH tetR-type" evidence="6">
    <location>
        <begin position="25"/>
        <end position="83"/>
    </location>
</feature>
<sequence>MGSAPSDGPAARSAAPPRPRRADAQRSIARIVAAARRELGRDPAATVDDVARAAGVGRMTLYGHFPTRAALVEAALVDALLAGEQVLSGVDLSGDARQAVHRLLTASWSLVAESVGLLAAAEGTVPAERLHRLHGPHARRVETLIRRGQREGVFRTDLPLAWLTNAAHLLVHGAAGEVLAGRLAGADASRVVSASVLGVLAPPDPFRVPETAPSRQPGDPG</sequence>
<dbReference type="SUPFAM" id="SSF48498">
    <property type="entry name" value="Tetracyclin repressor-like, C-terminal domain"/>
    <property type="match status" value="1"/>
</dbReference>
<evidence type="ECO:0000256" key="2">
    <source>
        <dbReference type="ARBA" id="ARBA00023125"/>
    </source>
</evidence>
<evidence type="ECO:0000313" key="8">
    <source>
        <dbReference type="Proteomes" id="UP000315677"/>
    </source>
</evidence>
<dbReference type="Proteomes" id="UP000315677">
    <property type="component" value="Unassembled WGS sequence"/>
</dbReference>